<name>A0A6J6AWH1_9ZZZZ</name>
<dbReference type="AlphaFoldDB" id="A0A6J6AWH1"/>
<protein>
    <submittedName>
        <fullName evidence="1">Unannotated protein</fullName>
    </submittedName>
</protein>
<dbReference type="EMBL" id="CAEZSF010000011">
    <property type="protein sequence ID" value="CAB4530429.1"/>
    <property type="molecule type" value="Genomic_DNA"/>
</dbReference>
<accession>A0A6J6AWH1</accession>
<sequence>MGAVVHHVGMIVHLRNPNREVVMAGPALVSVLLERLELNRESVLVIRNGTIVAGDGRLEDEDEVEVRPVISGGAFDTELAVCRERLPEPGE</sequence>
<dbReference type="SUPFAM" id="SSF54285">
    <property type="entry name" value="MoaD/ThiS"/>
    <property type="match status" value="1"/>
</dbReference>
<reference evidence="1" key="1">
    <citation type="submission" date="2020-05" db="EMBL/GenBank/DDBJ databases">
        <authorList>
            <person name="Chiriac C."/>
            <person name="Salcher M."/>
            <person name="Ghai R."/>
            <person name="Kavagutti S V."/>
        </authorList>
    </citation>
    <scope>NUCLEOTIDE SEQUENCE</scope>
</reference>
<dbReference type="Pfam" id="PF02597">
    <property type="entry name" value="ThiS"/>
    <property type="match status" value="1"/>
</dbReference>
<dbReference type="InterPro" id="IPR016155">
    <property type="entry name" value="Mopterin_synth/thiamin_S_b"/>
</dbReference>
<proteinExistence type="predicted"/>
<evidence type="ECO:0000313" key="1">
    <source>
        <dbReference type="EMBL" id="CAB4530429.1"/>
    </source>
</evidence>
<dbReference type="InterPro" id="IPR003749">
    <property type="entry name" value="ThiS/MoaD-like"/>
</dbReference>
<gene>
    <name evidence="1" type="ORF">UFOPK1358_00226</name>
</gene>
<dbReference type="Gene3D" id="3.10.20.30">
    <property type="match status" value="1"/>
</dbReference>
<dbReference type="InterPro" id="IPR012675">
    <property type="entry name" value="Beta-grasp_dom_sf"/>
</dbReference>
<organism evidence="1">
    <name type="scientific">freshwater metagenome</name>
    <dbReference type="NCBI Taxonomy" id="449393"/>
    <lineage>
        <taxon>unclassified sequences</taxon>
        <taxon>metagenomes</taxon>
        <taxon>ecological metagenomes</taxon>
    </lineage>
</organism>